<evidence type="ECO:0000313" key="12">
    <source>
        <dbReference type="EMBL" id="QCZ95455.1"/>
    </source>
</evidence>
<keyword evidence="3 8" id="KW-0597">Phosphoprotein</keyword>
<evidence type="ECO:0000256" key="1">
    <source>
        <dbReference type="ARBA" id="ARBA00004496"/>
    </source>
</evidence>
<dbReference type="SMART" id="SM00862">
    <property type="entry name" value="Trans_reg_C"/>
    <property type="match status" value="1"/>
</dbReference>
<evidence type="ECO:0000256" key="9">
    <source>
        <dbReference type="PROSITE-ProRule" id="PRU01091"/>
    </source>
</evidence>
<evidence type="ECO:0000256" key="5">
    <source>
        <dbReference type="ARBA" id="ARBA00023015"/>
    </source>
</evidence>
<dbReference type="Gene3D" id="6.10.250.690">
    <property type="match status" value="1"/>
</dbReference>
<dbReference type="OrthoDB" id="9802426at2"/>
<dbReference type="InterPro" id="IPR036388">
    <property type="entry name" value="WH-like_DNA-bd_sf"/>
</dbReference>
<keyword evidence="6 9" id="KW-0238">DNA-binding</keyword>
<keyword evidence="2" id="KW-0963">Cytoplasm</keyword>
<dbReference type="SUPFAM" id="SSF52172">
    <property type="entry name" value="CheY-like"/>
    <property type="match status" value="1"/>
</dbReference>
<dbReference type="GO" id="GO:0006355">
    <property type="term" value="P:regulation of DNA-templated transcription"/>
    <property type="evidence" value="ECO:0007669"/>
    <property type="project" value="InterPro"/>
</dbReference>
<dbReference type="PROSITE" id="PS50110">
    <property type="entry name" value="RESPONSE_REGULATORY"/>
    <property type="match status" value="1"/>
</dbReference>
<dbReference type="AlphaFoldDB" id="A0A5B7YIY2"/>
<dbReference type="InterPro" id="IPR039420">
    <property type="entry name" value="WalR-like"/>
</dbReference>
<dbReference type="PANTHER" id="PTHR48111:SF35">
    <property type="entry name" value="TRANSCRIPTIONAL REGULATORY PROTEIN QSEB"/>
    <property type="match status" value="1"/>
</dbReference>
<dbReference type="CDD" id="cd00383">
    <property type="entry name" value="trans_reg_C"/>
    <property type="match status" value="1"/>
</dbReference>
<reference evidence="12 13" key="1">
    <citation type="submission" date="2019-04" db="EMBL/GenBank/DDBJ databases">
        <title>Salinimonas iocasae sp. nov., a halophilic bacterium isolated from the outer tube casing of tubeworms in Okinawa Trough.</title>
        <authorList>
            <person name="Zhang H."/>
            <person name="Wang H."/>
            <person name="Li C."/>
        </authorList>
    </citation>
    <scope>NUCLEOTIDE SEQUENCE [LARGE SCALE GENOMIC DNA]</scope>
    <source>
        <strain evidence="12 13">KX18D6</strain>
        <plasmid evidence="12 13">plas12</plasmid>
    </source>
</reference>
<dbReference type="InterPro" id="IPR001789">
    <property type="entry name" value="Sig_transdc_resp-reg_receiver"/>
</dbReference>
<dbReference type="Pfam" id="PF00072">
    <property type="entry name" value="Response_reg"/>
    <property type="match status" value="1"/>
</dbReference>
<dbReference type="GO" id="GO:0000156">
    <property type="term" value="F:phosphorelay response regulator activity"/>
    <property type="evidence" value="ECO:0007669"/>
    <property type="project" value="TreeGrafter"/>
</dbReference>
<dbReference type="InterPro" id="IPR001867">
    <property type="entry name" value="OmpR/PhoB-type_DNA-bd"/>
</dbReference>
<keyword evidence="13" id="KW-1185">Reference proteome</keyword>
<name>A0A5B7YIY2_9ALTE</name>
<evidence type="ECO:0000256" key="3">
    <source>
        <dbReference type="ARBA" id="ARBA00022553"/>
    </source>
</evidence>
<dbReference type="PANTHER" id="PTHR48111">
    <property type="entry name" value="REGULATOR OF RPOS"/>
    <property type="match status" value="1"/>
</dbReference>
<feature type="modified residue" description="4-aspartylphosphate" evidence="8">
    <location>
        <position position="51"/>
    </location>
</feature>
<dbReference type="SMART" id="SM00448">
    <property type="entry name" value="REC"/>
    <property type="match status" value="1"/>
</dbReference>
<dbReference type="KEGG" id="salk:FBQ74_18155"/>
<gene>
    <name evidence="12" type="ORF">FBQ74_18155</name>
</gene>
<dbReference type="Gene3D" id="1.10.10.10">
    <property type="entry name" value="Winged helix-like DNA-binding domain superfamily/Winged helix DNA-binding domain"/>
    <property type="match status" value="1"/>
</dbReference>
<evidence type="ECO:0000259" key="10">
    <source>
        <dbReference type="PROSITE" id="PS50110"/>
    </source>
</evidence>
<dbReference type="PROSITE" id="PS51755">
    <property type="entry name" value="OMPR_PHOB"/>
    <property type="match status" value="1"/>
</dbReference>
<evidence type="ECO:0000313" key="13">
    <source>
        <dbReference type="Proteomes" id="UP000304912"/>
    </source>
</evidence>
<dbReference type="GO" id="GO:0000976">
    <property type="term" value="F:transcription cis-regulatory region binding"/>
    <property type="evidence" value="ECO:0007669"/>
    <property type="project" value="TreeGrafter"/>
</dbReference>
<proteinExistence type="predicted"/>
<comment type="subcellular location">
    <subcellularLocation>
        <location evidence="1">Cytoplasm</location>
    </subcellularLocation>
</comment>
<feature type="domain" description="OmpR/PhoB-type" evidence="11">
    <location>
        <begin position="124"/>
        <end position="218"/>
    </location>
</feature>
<dbReference type="InterPro" id="IPR011006">
    <property type="entry name" value="CheY-like_superfamily"/>
</dbReference>
<keyword evidence="7" id="KW-0804">Transcription</keyword>
<dbReference type="RefSeq" id="WP_139758152.1">
    <property type="nucleotide sequence ID" value="NZ_CP039853.1"/>
</dbReference>
<accession>A0A5B7YIY2</accession>
<protein>
    <submittedName>
        <fullName evidence="12">Response regulator transcription factor</fullName>
    </submittedName>
</protein>
<dbReference type="Pfam" id="PF00486">
    <property type="entry name" value="Trans_reg_C"/>
    <property type="match status" value="1"/>
</dbReference>
<dbReference type="Gene3D" id="3.40.50.2300">
    <property type="match status" value="1"/>
</dbReference>
<evidence type="ECO:0000256" key="6">
    <source>
        <dbReference type="ARBA" id="ARBA00023125"/>
    </source>
</evidence>
<evidence type="ECO:0000259" key="11">
    <source>
        <dbReference type="PROSITE" id="PS51755"/>
    </source>
</evidence>
<evidence type="ECO:0000256" key="2">
    <source>
        <dbReference type="ARBA" id="ARBA00022490"/>
    </source>
</evidence>
<organism evidence="12 13">
    <name type="scientific">Salinimonas iocasae</name>
    <dbReference type="NCBI Taxonomy" id="2572577"/>
    <lineage>
        <taxon>Bacteria</taxon>
        <taxon>Pseudomonadati</taxon>
        <taxon>Pseudomonadota</taxon>
        <taxon>Gammaproteobacteria</taxon>
        <taxon>Alteromonadales</taxon>
        <taxon>Alteromonadaceae</taxon>
        <taxon>Alteromonas/Salinimonas group</taxon>
        <taxon>Salinimonas</taxon>
    </lineage>
</organism>
<dbReference type="GO" id="GO:0032993">
    <property type="term" value="C:protein-DNA complex"/>
    <property type="evidence" value="ECO:0007669"/>
    <property type="project" value="TreeGrafter"/>
</dbReference>
<sequence length="224" mass="25225">MNILLVEDDAVIADAICVYLGHSVMQVTHAATISEAKHYLTTCLFDMCLLDIALPDGSGTSLIKFARKRNQDLPIILLTAKDALDDKIQGLNAGADDYVTKPFDFEELMARIHSVYRRSTRQLDSFLRHGNLHYDLANKEVKLKDERLTLSASELRLLTAFLSNSNRILSENQLKDYLYGVDEDVSSNALNVHLFNLRKKVGKNIIITERGLGFRLASVEEQNQ</sequence>
<dbReference type="Proteomes" id="UP000304912">
    <property type="component" value="Plasmid plas12"/>
</dbReference>
<keyword evidence="4" id="KW-0902">Two-component regulatory system</keyword>
<dbReference type="GO" id="GO:0005829">
    <property type="term" value="C:cytosol"/>
    <property type="evidence" value="ECO:0007669"/>
    <property type="project" value="TreeGrafter"/>
</dbReference>
<evidence type="ECO:0000256" key="7">
    <source>
        <dbReference type="ARBA" id="ARBA00023163"/>
    </source>
</evidence>
<keyword evidence="12" id="KW-0614">Plasmid</keyword>
<keyword evidence="5" id="KW-0805">Transcription regulation</keyword>
<feature type="domain" description="Response regulatory" evidence="10">
    <location>
        <begin position="2"/>
        <end position="116"/>
    </location>
</feature>
<feature type="DNA-binding region" description="OmpR/PhoB-type" evidence="9">
    <location>
        <begin position="124"/>
        <end position="218"/>
    </location>
</feature>
<geneLocation type="plasmid" evidence="12 13">
    <name>plas12</name>
</geneLocation>
<dbReference type="EMBL" id="CP039853">
    <property type="protein sequence ID" value="QCZ95455.1"/>
    <property type="molecule type" value="Genomic_DNA"/>
</dbReference>
<evidence type="ECO:0000256" key="4">
    <source>
        <dbReference type="ARBA" id="ARBA00023012"/>
    </source>
</evidence>
<evidence type="ECO:0000256" key="8">
    <source>
        <dbReference type="PROSITE-ProRule" id="PRU00169"/>
    </source>
</evidence>